<dbReference type="STRING" id="1441469.A0A225AN97"/>
<accession>A0A225AN97</accession>
<dbReference type="EMBL" id="LFMY01000017">
    <property type="protein sequence ID" value="OKL55905.1"/>
    <property type="molecule type" value="Genomic_DNA"/>
</dbReference>
<evidence type="ECO:0000313" key="3">
    <source>
        <dbReference type="EMBL" id="OKL55905.1"/>
    </source>
</evidence>
<protein>
    <submittedName>
        <fullName evidence="3">Uncharacterized protein</fullName>
    </submittedName>
</protein>
<dbReference type="RefSeq" id="XP_020116026.1">
    <property type="nucleotide sequence ID" value="XM_020263936.1"/>
</dbReference>
<proteinExistence type="predicted"/>
<comment type="caution">
    <text evidence="3">The sequence shown here is derived from an EMBL/GenBank/DDBJ whole genome shotgun (WGS) entry which is preliminary data.</text>
</comment>
<dbReference type="GeneID" id="31008562"/>
<keyword evidence="2" id="KW-0472">Membrane</keyword>
<keyword evidence="2" id="KW-0812">Transmembrane</keyword>
<sequence>MINALHTREDALLSYAIPVNPRLSDRTGLLHDTDGDGEEHEPATGPDSLPKDLGIILISAMWPALFICLCLTVKRPQIGFGHIHYSPDFLRSGMAMDPDIVLHMLTGAIVGWGISSPYSKAKGWAPGDVGGWETGNRDWLIWISLPCLMADTLAKMI</sequence>
<evidence type="ECO:0000313" key="4">
    <source>
        <dbReference type="Proteomes" id="UP000214365"/>
    </source>
</evidence>
<dbReference type="Proteomes" id="UP000214365">
    <property type="component" value="Unassembled WGS sequence"/>
</dbReference>
<dbReference type="AlphaFoldDB" id="A0A225AN97"/>
<organism evidence="3 4">
    <name type="scientific">Talaromyces atroroseus</name>
    <dbReference type="NCBI Taxonomy" id="1441469"/>
    <lineage>
        <taxon>Eukaryota</taxon>
        <taxon>Fungi</taxon>
        <taxon>Dikarya</taxon>
        <taxon>Ascomycota</taxon>
        <taxon>Pezizomycotina</taxon>
        <taxon>Eurotiomycetes</taxon>
        <taxon>Eurotiomycetidae</taxon>
        <taxon>Eurotiales</taxon>
        <taxon>Trichocomaceae</taxon>
        <taxon>Talaromyces</taxon>
        <taxon>Talaromyces sect. Trachyspermi</taxon>
    </lineage>
</organism>
<name>A0A225AN97_TALAT</name>
<dbReference type="OrthoDB" id="3562290at2759"/>
<keyword evidence="2" id="KW-1133">Transmembrane helix</keyword>
<keyword evidence="4" id="KW-1185">Reference proteome</keyword>
<gene>
    <name evidence="3" type="ORF">UA08_08806</name>
</gene>
<evidence type="ECO:0000256" key="2">
    <source>
        <dbReference type="SAM" id="Phobius"/>
    </source>
</evidence>
<feature type="transmembrane region" description="Helical" evidence="2">
    <location>
        <begin position="53"/>
        <end position="73"/>
    </location>
</feature>
<feature type="region of interest" description="Disordered" evidence="1">
    <location>
        <begin position="27"/>
        <end position="47"/>
    </location>
</feature>
<evidence type="ECO:0000256" key="1">
    <source>
        <dbReference type="SAM" id="MobiDB-lite"/>
    </source>
</evidence>
<reference evidence="3 4" key="1">
    <citation type="submission" date="2015-06" db="EMBL/GenBank/DDBJ databases">
        <title>Talaromyces atroroseus IBT 11181 draft genome.</title>
        <authorList>
            <person name="Rasmussen K.B."/>
            <person name="Rasmussen S."/>
            <person name="Petersen B."/>
            <person name="Sicheritz-Ponten T."/>
            <person name="Mortensen U.H."/>
            <person name="Thrane U."/>
        </authorList>
    </citation>
    <scope>NUCLEOTIDE SEQUENCE [LARGE SCALE GENOMIC DNA]</scope>
    <source>
        <strain evidence="3 4">IBT 11181</strain>
    </source>
</reference>